<dbReference type="KEGG" id="aaut:ACETAC_07110"/>
<comment type="cofactor">
    <cofactor evidence="3">
        <name>Fe(2+)</name>
        <dbReference type="ChEBI" id="CHEBI:29033"/>
    </cofactor>
    <text evidence="3">Binds 1 Fe(2+) ion.</text>
</comment>
<proteinExistence type="inferred from homology"/>
<dbReference type="GO" id="GO:0042586">
    <property type="term" value="F:peptide deformylase activity"/>
    <property type="evidence" value="ECO:0007669"/>
    <property type="project" value="UniProtKB-UniRule"/>
</dbReference>
<comment type="catalytic activity">
    <reaction evidence="3">
        <text>N-terminal N-formyl-L-methionyl-[peptide] + H2O = N-terminal L-methionyl-[peptide] + formate</text>
        <dbReference type="Rhea" id="RHEA:24420"/>
        <dbReference type="Rhea" id="RHEA-COMP:10639"/>
        <dbReference type="Rhea" id="RHEA-COMP:10640"/>
        <dbReference type="ChEBI" id="CHEBI:15377"/>
        <dbReference type="ChEBI" id="CHEBI:15740"/>
        <dbReference type="ChEBI" id="CHEBI:49298"/>
        <dbReference type="ChEBI" id="CHEBI:64731"/>
        <dbReference type="EC" id="3.5.1.88"/>
    </reaction>
</comment>
<keyword evidence="3" id="KW-0479">Metal-binding</keyword>
<dbReference type="EC" id="3.5.1.88" evidence="3"/>
<comment type="function">
    <text evidence="3">Removes the formyl group from the N-terminal Met of newly synthesized proteins. Requires at least a dipeptide for an efficient rate of reaction. N-terminal L-methionine is a prerequisite for activity but the enzyme has broad specificity at other positions.</text>
</comment>
<dbReference type="PIRSF" id="PIRSF004749">
    <property type="entry name" value="Pep_def"/>
    <property type="match status" value="1"/>
</dbReference>
<dbReference type="EMBL" id="CP060096">
    <property type="protein sequence ID" value="QSZ26674.1"/>
    <property type="molecule type" value="Genomic_DNA"/>
</dbReference>
<sequence>MALRYVRTIGDPVLRKKAKKVDKIDSHIITIIDDMAETMYNADGVGLAANQIGILRRIVVIDVGEGLLELINPELIYEEGEQIGIEGCLSVPNTTGEVKRPKKVKVKYLDREGNIKEIEGEDLLARAFTHEIDHLNGVLFVDKALKIINEREELEVE</sequence>
<dbReference type="GO" id="GO:0046872">
    <property type="term" value="F:metal ion binding"/>
    <property type="evidence" value="ECO:0007669"/>
    <property type="project" value="UniProtKB-KW"/>
</dbReference>
<dbReference type="NCBIfam" id="TIGR00079">
    <property type="entry name" value="pept_deformyl"/>
    <property type="match status" value="1"/>
</dbReference>
<feature type="binding site" evidence="3">
    <location>
        <position position="130"/>
    </location>
    <ligand>
        <name>Fe cation</name>
        <dbReference type="ChEBI" id="CHEBI:24875"/>
    </ligand>
</feature>
<dbReference type="SUPFAM" id="SSF56420">
    <property type="entry name" value="Peptide deformylase"/>
    <property type="match status" value="1"/>
</dbReference>
<comment type="similarity">
    <text evidence="1 3">Belongs to the polypeptide deformylase family.</text>
</comment>
<dbReference type="Pfam" id="PF01327">
    <property type="entry name" value="Pep_deformylase"/>
    <property type="match status" value="1"/>
</dbReference>
<keyword evidence="2 3" id="KW-0408">Iron</keyword>
<dbReference type="GO" id="GO:0006412">
    <property type="term" value="P:translation"/>
    <property type="evidence" value="ECO:0007669"/>
    <property type="project" value="UniProtKB-UniRule"/>
</dbReference>
<dbReference type="AlphaFoldDB" id="A0A975AUG6"/>
<gene>
    <name evidence="3 4" type="primary">def</name>
    <name evidence="4" type="ORF">ACETAC_07110</name>
</gene>
<protein>
    <recommendedName>
        <fullName evidence="3">Peptide deformylase</fullName>
        <shortName evidence="3">PDF</shortName>
        <ecNumber evidence="3">3.5.1.88</ecNumber>
    </recommendedName>
    <alternativeName>
        <fullName evidence="3">Polypeptide deformylase</fullName>
    </alternativeName>
</protein>
<feature type="binding site" evidence="3">
    <location>
        <position position="134"/>
    </location>
    <ligand>
        <name>Fe cation</name>
        <dbReference type="ChEBI" id="CHEBI:24875"/>
    </ligand>
</feature>
<dbReference type="HAMAP" id="MF_00163">
    <property type="entry name" value="Pep_deformylase"/>
    <property type="match status" value="1"/>
</dbReference>
<dbReference type="Gene3D" id="3.90.45.10">
    <property type="entry name" value="Peptide deformylase"/>
    <property type="match status" value="1"/>
</dbReference>
<evidence type="ECO:0000256" key="1">
    <source>
        <dbReference type="ARBA" id="ARBA00010759"/>
    </source>
</evidence>
<reference evidence="4" key="1">
    <citation type="submission" date="2020-08" db="EMBL/GenBank/DDBJ databases">
        <title>Genomic insights into the carbon and energy metabolism of the first obligate autotrophic acetogenic bacterium Aceticella autotrophica gen. nov., sp. nov.</title>
        <authorList>
            <person name="Toshchakov S.V."/>
            <person name="Elcheninov A.G."/>
            <person name="Kublanov I.V."/>
            <person name="Frolov E.N."/>
            <person name="Lebedinsky A.V."/>
        </authorList>
    </citation>
    <scope>NUCLEOTIDE SEQUENCE</scope>
    <source>
        <strain evidence="4">3443-3Ac</strain>
    </source>
</reference>
<feature type="binding site" evidence="3">
    <location>
        <position position="88"/>
    </location>
    <ligand>
        <name>Fe cation</name>
        <dbReference type="ChEBI" id="CHEBI:24875"/>
    </ligand>
</feature>
<keyword evidence="3 4" id="KW-0378">Hydrolase</keyword>
<dbReference type="PANTHER" id="PTHR10458">
    <property type="entry name" value="PEPTIDE DEFORMYLASE"/>
    <property type="match status" value="1"/>
</dbReference>
<dbReference type="InterPro" id="IPR036821">
    <property type="entry name" value="Peptide_deformylase_sf"/>
</dbReference>
<organism evidence="4 5">
    <name type="scientific">Aceticella autotrophica</name>
    <dbReference type="NCBI Taxonomy" id="2755338"/>
    <lineage>
        <taxon>Bacteria</taxon>
        <taxon>Bacillati</taxon>
        <taxon>Bacillota</taxon>
        <taxon>Clostridia</taxon>
        <taxon>Thermoanaerobacterales</taxon>
        <taxon>Thermoanaerobacteraceae</taxon>
        <taxon>Aceticella</taxon>
    </lineage>
</organism>
<dbReference type="NCBIfam" id="NF001159">
    <property type="entry name" value="PRK00150.1-3"/>
    <property type="match status" value="1"/>
</dbReference>
<dbReference type="PRINTS" id="PR01576">
    <property type="entry name" value="PDEFORMYLASE"/>
</dbReference>
<evidence type="ECO:0000256" key="2">
    <source>
        <dbReference type="ARBA" id="ARBA00023004"/>
    </source>
</evidence>
<evidence type="ECO:0000313" key="5">
    <source>
        <dbReference type="Proteomes" id="UP000671913"/>
    </source>
</evidence>
<evidence type="ECO:0000256" key="3">
    <source>
        <dbReference type="HAMAP-Rule" id="MF_00163"/>
    </source>
</evidence>
<name>A0A975AUG6_9THEO</name>
<dbReference type="Proteomes" id="UP000671913">
    <property type="component" value="Chromosome"/>
</dbReference>
<evidence type="ECO:0000313" key="4">
    <source>
        <dbReference type="EMBL" id="QSZ26674.1"/>
    </source>
</evidence>
<dbReference type="CDD" id="cd00487">
    <property type="entry name" value="Pep_deformylase"/>
    <property type="match status" value="1"/>
</dbReference>
<accession>A0A975AUG6</accession>
<keyword evidence="5" id="KW-1185">Reference proteome</keyword>
<dbReference type="InterPro" id="IPR023635">
    <property type="entry name" value="Peptide_deformylase"/>
</dbReference>
<dbReference type="PANTHER" id="PTHR10458:SF22">
    <property type="entry name" value="PEPTIDE DEFORMYLASE"/>
    <property type="match status" value="1"/>
</dbReference>
<keyword evidence="3" id="KW-0648">Protein biosynthesis</keyword>
<feature type="active site" evidence="3">
    <location>
        <position position="131"/>
    </location>
</feature>
<dbReference type="RefSeq" id="WP_284679354.1">
    <property type="nucleotide sequence ID" value="NZ_CP060096.1"/>
</dbReference>